<feature type="transmembrane region" description="Helical" evidence="7">
    <location>
        <begin position="111"/>
        <end position="135"/>
    </location>
</feature>
<proteinExistence type="inferred from homology"/>
<feature type="domain" description="Major facilitator superfamily (MFS) profile" evidence="8">
    <location>
        <begin position="20"/>
        <end position="288"/>
    </location>
</feature>
<evidence type="ECO:0000256" key="3">
    <source>
        <dbReference type="ARBA" id="ARBA00022448"/>
    </source>
</evidence>
<keyword evidence="6 7" id="KW-0472">Membrane</keyword>
<dbReference type="PANTHER" id="PTHR48022">
    <property type="entry name" value="PLASTIDIC GLUCOSE TRANSPORTER 4"/>
    <property type="match status" value="1"/>
</dbReference>
<dbReference type="EMBL" id="JARTCD010000007">
    <property type="protein sequence ID" value="KAJ8661780.1"/>
    <property type="molecule type" value="Genomic_DNA"/>
</dbReference>
<keyword evidence="10" id="KW-1185">Reference proteome</keyword>
<evidence type="ECO:0000256" key="1">
    <source>
        <dbReference type="ARBA" id="ARBA00004141"/>
    </source>
</evidence>
<dbReference type="PANTHER" id="PTHR48022:SF78">
    <property type="entry name" value="MONOSACCHARIDE TRANSPORTER, PUTATIVE (AFU_ORTHOLOGUE AFUA_2G02110)-RELATED"/>
    <property type="match status" value="1"/>
</dbReference>
<dbReference type="Pfam" id="PF00083">
    <property type="entry name" value="Sugar_tr"/>
    <property type="match status" value="1"/>
</dbReference>
<dbReference type="InterPro" id="IPR050360">
    <property type="entry name" value="MFS_Sugar_Transporters"/>
</dbReference>
<comment type="caution">
    <text evidence="9">The sequence shown here is derived from an EMBL/GenBank/DDBJ whole genome shotgun (WGS) entry which is preliminary data.</text>
</comment>
<feature type="transmembrane region" description="Helical" evidence="7">
    <location>
        <begin position="147"/>
        <end position="166"/>
    </location>
</feature>
<evidence type="ECO:0000256" key="7">
    <source>
        <dbReference type="SAM" id="Phobius"/>
    </source>
</evidence>
<dbReference type="InterPro" id="IPR036259">
    <property type="entry name" value="MFS_trans_sf"/>
</dbReference>
<dbReference type="GO" id="GO:0005351">
    <property type="term" value="F:carbohydrate:proton symporter activity"/>
    <property type="evidence" value="ECO:0007669"/>
    <property type="project" value="TreeGrafter"/>
</dbReference>
<feature type="transmembrane region" description="Helical" evidence="7">
    <location>
        <begin position="181"/>
        <end position="200"/>
    </location>
</feature>
<dbReference type="GeneID" id="83210005"/>
<feature type="transmembrane region" description="Helical" evidence="7">
    <location>
        <begin position="16"/>
        <end position="33"/>
    </location>
</feature>
<feature type="transmembrane region" description="Helical" evidence="7">
    <location>
        <begin position="88"/>
        <end position="105"/>
    </location>
</feature>
<dbReference type="InterPro" id="IPR005828">
    <property type="entry name" value="MFS_sugar_transport-like"/>
</dbReference>
<dbReference type="AlphaFoldDB" id="A0AAD7VA89"/>
<dbReference type="Proteomes" id="UP001234581">
    <property type="component" value="Unassembled WGS sequence"/>
</dbReference>
<dbReference type="SUPFAM" id="SSF103473">
    <property type="entry name" value="MFS general substrate transporter"/>
    <property type="match status" value="1"/>
</dbReference>
<accession>A0AAD7VA89</accession>
<dbReference type="PRINTS" id="PR00171">
    <property type="entry name" value="SUGRTRNSPORT"/>
</dbReference>
<comment type="similarity">
    <text evidence="2">Belongs to the major facilitator superfamily. Sugar transporter (TC 2.A.1.1) family.</text>
</comment>
<dbReference type="InterPro" id="IPR003663">
    <property type="entry name" value="Sugar/inositol_transpt"/>
</dbReference>
<evidence type="ECO:0000256" key="5">
    <source>
        <dbReference type="ARBA" id="ARBA00022989"/>
    </source>
</evidence>
<name>A0AAD7VA89_9FUNG</name>
<protein>
    <recommendedName>
        <fullName evidence="8">Major facilitator superfamily (MFS) profile domain-containing protein</fullName>
    </recommendedName>
</protein>
<evidence type="ECO:0000256" key="4">
    <source>
        <dbReference type="ARBA" id="ARBA00022692"/>
    </source>
</evidence>
<dbReference type="Gene3D" id="1.20.1250.20">
    <property type="entry name" value="MFS general substrate transporter like domains"/>
    <property type="match status" value="1"/>
</dbReference>
<dbReference type="RefSeq" id="XP_058346693.1">
    <property type="nucleotide sequence ID" value="XM_058482669.1"/>
</dbReference>
<organism evidence="9 10">
    <name type="scientific">Lichtheimia ornata</name>
    <dbReference type="NCBI Taxonomy" id="688661"/>
    <lineage>
        <taxon>Eukaryota</taxon>
        <taxon>Fungi</taxon>
        <taxon>Fungi incertae sedis</taxon>
        <taxon>Mucoromycota</taxon>
        <taxon>Mucoromycotina</taxon>
        <taxon>Mucoromycetes</taxon>
        <taxon>Mucorales</taxon>
        <taxon>Lichtheimiaceae</taxon>
        <taxon>Lichtheimia</taxon>
    </lineage>
</organism>
<dbReference type="GO" id="GO:0016020">
    <property type="term" value="C:membrane"/>
    <property type="evidence" value="ECO:0007669"/>
    <property type="project" value="UniProtKB-SubCell"/>
</dbReference>
<feature type="transmembrane region" description="Helical" evidence="7">
    <location>
        <begin position="58"/>
        <end position="81"/>
    </location>
</feature>
<keyword evidence="5 7" id="KW-1133">Transmembrane helix</keyword>
<evidence type="ECO:0000313" key="9">
    <source>
        <dbReference type="EMBL" id="KAJ8661780.1"/>
    </source>
</evidence>
<comment type="subcellular location">
    <subcellularLocation>
        <location evidence="1">Membrane</location>
        <topology evidence="1">Multi-pass membrane protein</topology>
    </subcellularLocation>
</comment>
<keyword evidence="3" id="KW-0813">Transport</keyword>
<gene>
    <name evidence="9" type="ORF">O0I10_002588</name>
</gene>
<reference evidence="9 10" key="1">
    <citation type="submission" date="2023-03" db="EMBL/GenBank/DDBJ databases">
        <title>Genome sequence of Lichtheimia ornata CBS 291.66.</title>
        <authorList>
            <person name="Mohabir J.T."/>
            <person name="Shea T.P."/>
            <person name="Kurbessoian T."/>
            <person name="Berby B."/>
            <person name="Fontaine J."/>
            <person name="Livny J."/>
            <person name="Gnirke A."/>
            <person name="Stajich J.E."/>
            <person name="Cuomo C.A."/>
        </authorList>
    </citation>
    <scope>NUCLEOTIDE SEQUENCE [LARGE SCALE GENOMIC DNA]</scope>
    <source>
        <strain evidence="9">CBS 291.66</strain>
    </source>
</reference>
<keyword evidence="4 7" id="KW-0812">Transmembrane</keyword>
<sequence length="288" mass="31830">MWDSWNLYRYFHGRQLVLAINLAAGLSIFFFGYDQGVMSGVNISPDYIQVMGLSGQEALLGGVVAVYYAGTCAGALMGGYIGDKIGRIRTVVVGSLIAILGAVLQTTAQDVAWMMASRIITGIGTGHLNAIVPVWSAETSHHTSRGMFIAMEFTLNIFGLVVAYWIDYAMSFTGGALRWRFPIAFQLVPLLFLAIGINFFPESPRWLCKVGREQEAIDILSSLRGDGDPAHPEVQKEYNQVMEAIQVEAQEGEPSYWSMLFKKDSLNIPRRVHLSIWLQILQELTGIG</sequence>
<evidence type="ECO:0000256" key="2">
    <source>
        <dbReference type="ARBA" id="ARBA00010992"/>
    </source>
</evidence>
<evidence type="ECO:0000259" key="8">
    <source>
        <dbReference type="PROSITE" id="PS50850"/>
    </source>
</evidence>
<dbReference type="PROSITE" id="PS50850">
    <property type="entry name" value="MFS"/>
    <property type="match status" value="1"/>
</dbReference>
<dbReference type="InterPro" id="IPR020846">
    <property type="entry name" value="MFS_dom"/>
</dbReference>
<evidence type="ECO:0000256" key="6">
    <source>
        <dbReference type="ARBA" id="ARBA00023136"/>
    </source>
</evidence>
<evidence type="ECO:0000313" key="10">
    <source>
        <dbReference type="Proteomes" id="UP001234581"/>
    </source>
</evidence>